<dbReference type="PROSITE" id="PS50885">
    <property type="entry name" value="HAMP"/>
    <property type="match status" value="1"/>
</dbReference>
<dbReference type="CDD" id="cd00082">
    <property type="entry name" value="HisKA"/>
    <property type="match status" value="1"/>
</dbReference>
<dbReference type="RefSeq" id="WP_126504463.1">
    <property type="nucleotide sequence ID" value="NZ_RXNV01000001.1"/>
</dbReference>
<evidence type="ECO:0000256" key="4">
    <source>
        <dbReference type="ARBA" id="ARBA00022475"/>
    </source>
</evidence>
<dbReference type="Pfam" id="PF00512">
    <property type="entry name" value="HisKA"/>
    <property type="match status" value="1"/>
</dbReference>
<keyword evidence="7" id="KW-0547">Nucleotide-binding</keyword>
<dbReference type="SMART" id="SM00387">
    <property type="entry name" value="HATPase_c"/>
    <property type="match status" value="1"/>
</dbReference>
<reference evidence="13 14" key="1">
    <citation type="submission" date="2018-12" db="EMBL/GenBank/DDBJ databases">
        <authorList>
            <person name="Yu L."/>
        </authorList>
    </citation>
    <scope>NUCLEOTIDE SEQUENCE [LARGE SCALE GENOMIC DNA]</scope>
    <source>
        <strain evidence="13 14">HAW-EB5</strain>
    </source>
</reference>
<dbReference type="PANTHER" id="PTHR44936:SF10">
    <property type="entry name" value="SENSOR PROTEIN RSTB"/>
    <property type="match status" value="1"/>
</dbReference>
<dbReference type="Proteomes" id="UP000282060">
    <property type="component" value="Unassembled WGS sequence"/>
</dbReference>
<dbReference type="GO" id="GO:0005886">
    <property type="term" value="C:plasma membrane"/>
    <property type="evidence" value="ECO:0007669"/>
    <property type="project" value="UniProtKB-SubCell"/>
</dbReference>
<protein>
    <recommendedName>
        <fullName evidence="3">histidine kinase</fullName>
        <ecNumber evidence="3">2.7.13.3</ecNumber>
    </recommendedName>
</protein>
<keyword evidence="5" id="KW-0597">Phosphoprotein</keyword>
<dbReference type="GO" id="GO:0005524">
    <property type="term" value="F:ATP binding"/>
    <property type="evidence" value="ECO:0007669"/>
    <property type="project" value="UniProtKB-KW"/>
</dbReference>
<keyword evidence="10" id="KW-1133">Transmembrane helix</keyword>
<gene>
    <name evidence="13" type="ORF">EKG39_04155</name>
</gene>
<keyword evidence="6" id="KW-0808">Transferase</keyword>
<organism evidence="13 14">
    <name type="scientific">Shewanella atlantica</name>
    <dbReference type="NCBI Taxonomy" id="271099"/>
    <lineage>
        <taxon>Bacteria</taxon>
        <taxon>Pseudomonadati</taxon>
        <taxon>Pseudomonadota</taxon>
        <taxon>Gammaproteobacteria</taxon>
        <taxon>Alteromonadales</taxon>
        <taxon>Shewanellaceae</taxon>
        <taxon>Shewanella</taxon>
    </lineage>
</organism>
<dbReference type="InterPro" id="IPR003660">
    <property type="entry name" value="HAMP_dom"/>
</dbReference>
<evidence type="ECO:0000313" key="14">
    <source>
        <dbReference type="Proteomes" id="UP000282060"/>
    </source>
</evidence>
<evidence type="ECO:0000259" key="11">
    <source>
        <dbReference type="PROSITE" id="PS50109"/>
    </source>
</evidence>
<dbReference type="Gene3D" id="3.30.565.10">
    <property type="entry name" value="Histidine kinase-like ATPase, C-terminal domain"/>
    <property type="match status" value="1"/>
</dbReference>
<dbReference type="EC" id="2.7.13.3" evidence="3"/>
<feature type="domain" description="Histidine kinase" evidence="11">
    <location>
        <begin position="207"/>
        <end position="420"/>
    </location>
</feature>
<feature type="transmembrane region" description="Helical" evidence="10">
    <location>
        <begin position="129"/>
        <end position="147"/>
    </location>
</feature>
<dbReference type="InterPro" id="IPR003661">
    <property type="entry name" value="HisK_dim/P_dom"/>
</dbReference>
<dbReference type="PRINTS" id="PR00344">
    <property type="entry name" value="BCTRLSENSOR"/>
</dbReference>
<evidence type="ECO:0000256" key="2">
    <source>
        <dbReference type="ARBA" id="ARBA00004651"/>
    </source>
</evidence>
<feature type="domain" description="HAMP" evidence="12">
    <location>
        <begin position="147"/>
        <end position="199"/>
    </location>
</feature>
<dbReference type="SUPFAM" id="SSF55874">
    <property type="entry name" value="ATPase domain of HSP90 chaperone/DNA topoisomerase II/histidine kinase"/>
    <property type="match status" value="1"/>
</dbReference>
<sequence length="434" mass="49435">MKRLFISLYLLLSLSVLGIGWTLDSIWQNNVEESGALDAPLIALAQLLAKLPEEQRHLYLQELNQNPDYPIKLIDAGQIAMTDQSSLTANSVLITEQDDDHELHFVKVKDQILVAGPIEIDPRKRLRGLFTLFFYLSLAFIALIWVWPLSRDIKTLRNATKEFGQANWDTQITLSSRSQVLPLAITFNEMAQQISTLIENQKHLSNAVSHEIRTPLARLKFALALMPQYCKPESDEQRRTDFLNDMQQDVKEMENLLQELLTYASLESQRKEVQLEHCDLSVLTKQTIDRLSSTTAAPIVFENSEDPVYLMGDPSLIERAIQNLITNAQRFGRQSIQVEIKQTPELISLSVTDDGQGIPFEDQCKIFEPFYRSQSVQNGNKGHGLGLAIIKRIMERHNGKVTLESREGYTSFTLMWPTPAQSKNKAQNKSRIKK</sequence>
<evidence type="ECO:0000256" key="9">
    <source>
        <dbReference type="ARBA" id="ARBA00022840"/>
    </source>
</evidence>
<accession>A0A3S0IL48</accession>
<dbReference type="InterPro" id="IPR036097">
    <property type="entry name" value="HisK_dim/P_sf"/>
</dbReference>
<dbReference type="SUPFAM" id="SSF47384">
    <property type="entry name" value="Homodimeric domain of signal transducing histidine kinase"/>
    <property type="match status" value="1"/>
</dbReference>
<evidence type="ECO:0000256" key="5">
    <source>
        <dbReference type="ARBA" id="ARBA00022553"/>
    </source>
</evidence>
<dbReference type="PANTHER" id="PTHR44936">
    <property type="entry name" value="SENSOR PROTEIN CREC"/>
    <property type="match status" value="1"/>
</dbReference>
<keyword evidence="10" id="KW-0812">Transmembrane</keyword>
<keyword evidence="9" id="KW-0067">ATP-binding</keyword>
<dbReference type="GO" id="GO:0000155">
    <property type="term" value="F:phosphorelay sensor kinase activity"/>
    <property type="evidence" value="ECO:0007669"/>
    <property type="project" value="InterPro"/>
</dbReference>
<dbReference type="InterPro" id="IPR005467">
    <property type="entry name" value="His_kinase_dom"/>
</dbReference>
<dbReference type="OrthoDB" id="9804645at2"/>
<dbReference type="CDD" id="cd00075">
    <property type="entry name" value="HATPase"/>
    <property type="match status" value="1"/>
</dbReference>
<dbReference type="CDD" id="cd06225">
    <property type="entry name" value="HAMP"/>
    <property type="match status" value="1"/>
</dbReference>
<dbReference type="InterPro" id="IPR004358">
    <property type="entry name" value="Sig_transdc_His_kin-like_C"/>
</dbReference>
<proteinExistence type="predicted"/>
<dbReference type="PROSITE" id="PS50109">
    <property type="entry name" value="HIS_KIN"/>
    <property type="match status" value="1"/>
</dbReference>
<dbReference type="Gene3D" id="6.10.340.10">
    <property type="match status" value="1"/>
</dbReference>
<dbReference type="SMART" id="SM00388">
    <property type="entry name" value="HisKA"/>
    <property type="match status" value="1"/>
</dbReference>
<keyword evidence="14" id="KW-1185">Reference proteome</keyword>
<dbReference type="InterPro" id="IPR050980">
    <property type="entry name" value="2C_sensor_his_kinase"/>
</dbReference>
<keyword evidence="10" id="KW-0472">Membrane</keyword>
<evidence type="ECO:0000313" key="13">
    <source>
        <dbReference type="EMBL" id="RTR34857.1"/>
    </source>
</evidence>
<dbReference type="InterPro" id="IPR003594">
    <property type="entry name" value="HATPase_dom"/>
</dbReference>
<evidence type="ECO:0000256" key="1">
    <source>
        <dbReference type="ARBA" id="ARBA00000085"/>
    </source>
</evidence>
<evidence type="ECO:0000256" key="10">
    <source>
        <dbReference type="SAM" id="Phobius"/>
    </source>
</evidence>
<dbReference type="InterPro" id="IPR036890">
    <property type="entry name" value="HATPase_C_sf"/>
</dbReference>
<name>A0A3S0IL48_9GAMM</name>
<keyword evidence="4" id="KW-1003">Cell membrane</keyword>
<dbReference type="Pfam" id="PF02518">
    <property type="entry name" value="HATPase_c"/>
    <property type="match status" value="1"/>
</dbReference>
<evidence type="ECO:0000256" key="3">
    <source>
        <dbReference type="ARBA" id="ARBA00012438"/>
    </source>
</evidence>
<dbReference type="Gene3D" id="1.10.287.130">
    <property type="match status" value="1"/>
</dbReference>
<dbReference type="AlphaFoldDB" id="A0A3S0IL48"/>
<evidence type="ECO:0000259" key="12">
    <source>
        <dbReference type="PROSITE" id="PS50885"/>
    </source>
</evidence>
<comment type="catalytic activity">
    <reaction evidence="1">
        <text>ATP + protein L-histidine = ADP + protein N-phospho-L-histidine.</text>
        <dbReference type="EC" id="2.7.13.3"/>
    </reaction>
</comment>
<dbReference type="EMBL" id="RXNV01000001">
    <property type="protein sequence ID" value="RTR34857.1"/>
    <property type="molecule type" value="Genomic_DNA"/>
</dbReference>
<evidence type="ECO:0000256" key="7">
    <source>
        <dbReference type="ARBA" id="ARBA00022741"/>
    </source>
</evidence>
<evidence type="ECO:0000256" key="6">
    <source>
        <dbReference type="ARBA" id="ARBA00022679"/>
    </source>
</evidence>
<evidence type="ECO:0000256" key="8">
    <source>
        <dbReference type="ARBA" id="ARBA00022777"/>
    </source>
</evidence>
<keyword evidence="8" id="KW-0418">Kinase</keyword>
<comment type="caution">
    <text evidence="13">The sequence shown here is derived from an EMBL/GenBank/DDBJ whole genome shotgun (WGS) entry which is preliminary data.</text>
</comment>
<comment type="subcellular location">
    <subcellularLocation>
        <location evidence="2">Cell membrane</location>
        <topology evidence="2">Multi-pass membrane protein</topology>
    </subcellularLocation>
</comment>